<dbReference type="InterPro" id="IPR007396">
    <property type="entry name" value="TR_PAI2-type"/>
</dbReference>
<dbReference type="AlphaFoldDB" id="A0A975JCP8"/>
<dbReference type="KEGG" id="sual:KDD17_14165"/>
<gene>
    <name evidence="1" type="ORF">KDD17_14165</name>
</gene>
<evidence type="ECO:0000313" key="1">
    <source>
        <dbReference type="EMBL" id="QUJ76057.1"/>
    </source>
</evidence>
<dbReference type="SUPFAM" id="SSF50475">
    <property type="entry name" value="FMN-binding split barrel"/>
    <property type="match status" value="1"/>
</dbReference>
<sequence>MHPNPVFHDAETARNVAFARLRGFGTLVVGQEGPPLVSHVPFALDAEGAVADIHLVRSNPIARLSETVPARIAVTGGDSYVSPDWYGVADQVPTWNYIAVELTGTLTRLPQDEMRAMLDRQSAWYEAQLAPKPAWTTDKMTPEVLERMMRQIVPIRFDVTGIDGTWKLGQNKPDDVRARAADEMAANGFGTEVAALARAMRDLDHR</sequence>
<dbReference type="InterPro" id="IPR012349">
    <property type="entry name" value="Split_barrel_FMN-bd"/>
</dbReference>
<reference evidence="1" key="1">
    <citation type="submission" date="2021-04" db="EMBL/GenBank/DDBJ databases">
        <title>Complete genome sequence for Sulfitobacter sp. strain JK7-1.</title>
        <authorList>
            <person name="Park S.-J."/>
        </authorList>
    </citation>
    <scope>NUCLEOTIDE SEQUENCE</scope>
    <source>
        <strain evidence="1">JK7-1</strain>
    </source>
</reference>
<name>A0A975JCP8_9RHOB</name>
<dbReference type="Gene3D" id="2.30.110.10">
    <property type="entry name" value="Electron Transport, Fmn-binding Protein, Chain A"/>
    <property type="match status" value="1"/>
</dbReference>
<keyword evidence="2" id="KW-1185">Reference proteome</keyword>
<dbReference type="Pfam" id="PF04299">
    <property type="entry name" value="FMN_bind_2"/>
    <property type="match status" value="1"/>
</dbReference>
<protein>
    <submittedName>
        <fullName evidence="1">FMN-binding negative transcriptional regulator</fullName>
    </submittedName>
</protein>
<proteinExistence type="predicted"/>
<accession>A0A975JCP8</accession>
<dbReference type="Proteomes" id="UP000683291">
    <property type="component" value="Chromosome 1"/>
</dbReference>
<dbReference type="PANTHER" id="PTHR35802">
    <property type="entry name" value="PROTEASE SYNTHASE AND SPORULATION PROTEIN PAI 2"/>
    <property type="match status" value="1"/>
</dbReference>
<evidence type="ECO:0000313" key="2">
    <source>
        <dbReference type="Proteomes" id="UP000683291"/>
    </source>
</evidence>
<dbReference type="RefSeq" id="WP_212704255.1">
    <property type="nucleotide sequence ID" value="NZ_CP073581.1"/>
</dbReference>
<dbReference type="EMBL" id="CP073581">
    <property type="protein sequence ID" value="QUJ76057.1"/>
    <property type="molecule type" value="Genomic_DNA"/>
</dbReference>
<dbReference type="PANTHER" id="PTHR35802:SF1">
    <property type="entry name" value="PROTEASE SYNTHASE AND SPORULATION PROTEIN PAI 2"/>
    <property type="match status" value="1"/>
</dbReference>
<organism evidence="1 2">
    <name type="scientific">Sulfitobacter albidus</name>
    <dbReference type="NCBI Taxonomy" id="2829501"/>
    <lineage>
        <taxon>Bacteria</taxon>
        <taxon>Pseudomonadati</taxon>
        <taxon>Pseudomonadota</taxon>
        <taxon>Alphaproteobacteria</taxon>
        <taxon>Rhodobacterales</taxon>
        <taxon>Roseobacteraceae</taxon>
        <taxon>Sulfitobacter</taxon>
    </lineage>
</organism>